<dbReference type="GO" id="GO:0045131">
    <property type="term" value="F:pre-mRNA branch point binding"/>
    <property type="evidence" value="ECO:0007669"/>
    <property type="project" value="UniProtKB-UniRule"/>
</dbReference>
<dbReference type="InterPro" id="IPR036612">
    <property type="entry name" value="KH_dom_type_1_sf"/>
</dbReference>
<evidence type="ECO:0000256" key="16">
    <source>
        <dbReference type="ARBA" id="ARBA00055181"/>
    </source>
</evidence>
<keyword evidence="11" id="KW-0007">Acetylation</keyword>
<evidence type="ECO:0000256" key="1">
    <source>
        <dbReference type="ARBA" id="ARBA00004123"/>
    </source>
</evidence>
<dbReference type="PROSITE" id="PS50084">
    <property type="entry name" value="KH_TYPE_1"/>
    <property type="match status" value="1"/>
</dbReference>
<evidence type="ECO:0000256" key="2">
    <source>
        <dbReference type="ARBA" id="ARBA00010382"/>
    </source>
</evidence>
<dbReference type="GO" id="GO:0003729">
    <property type="term" value="F:mRNA binding"/>
    <property type="evidence" value="ECO:0007669"/>
    <property type="project" value="TreeGrafter"/>
</dbReference>
<accession>A0A7J7J2K6</accession>
<dbReference type="SMART" id="SM00343">
    <property type="entry name" value="ZnF_C2HC"/>
    <property type="match status" value="1"/>
</dbReference>
<keyword evidence="9 19" id="KW-0862">Zinc</keyword>
<evidence type="ECO:0000256" key="13">
    <source>
        <dbReference type="ARBA" id="ARBA00023163"/>
    </source>
</evidence>
<keyword evidence="10 18" id="KW-0694">RNA-binding</keyword>
<evidence type="ECO:0000256" key="6">
    <source>
        <dbReference type="ARBA" id="ARBA00022723"/>
    </source>
</evidence>
<keyword evidence="8 17" id="KW-0863">Zinc-finger</keyword>
<evidence type="ECO:0000259" key="20">
    <source>
        <dbReference type="PROSITE" id="PS50158"/>
    </source>
</evidence>
<feature type="domain" description="CCHC-type" evidence="20">
    <location>
        <begin position="186"/>
        <end position="199"/>
    </location>
</feature>
<dbReference type="CDD" id="cd22382">
    <property type="entry name" value="KH-I_SF1"/>
    <property type="match status" value="1"/>
</dbReference>
<evidence type="ECO:0000256" key="9">
    <source>
        <dbReference type="ARBA" id="ARBA00022833"/>
    </source>
</evidence>
<evidence type="ECO:0000256" key="15">
    <source>
        <dbReference type="ARBA" id="ARBA00023242"/>
    </source>
</evidence>
<dbReference type="Gene3D" id="3.30.1370.10">
    <property type="entry name" value="K Homology domain, type 1"/>
    <property type="match status" value="1"/>
</dbReference>
<dbReference type="OrthoDB" id="10021397at2759"/>
<dbReference type="FunFam" id="3.30.1370.10:FF:000016">
    <property type="entry name" value="Putative splicing factor 1"/>
    <property type="match status" value="1"/>
</dbReference>
<evidence type="ECO:0000256" key="17">
    <source>
        <dbReference type="PROSITE-ProRule" id="PRU00047"/>
    </source>
</evidence>
<dbReference type="Proteomes" id="UP000593567">
    <property type="component" value="Unassembled WGS sequence"/>
</dbReference>
<dbReference type="InterPro" id="IPR036875">
    <property type="entry name" value="Znf_CCHC_sf"/>
</dbReference>
<evidence type="ECO:0000256" key="5">
    <source>
        <dbReference type="ARBA" id="ARBA00022664"/>
    </source>
</evidence>
<dbReference type="PANTHER" id="PTHR11208:SF45">
    <property type="entry name" value="SPLICING FACTOR 1"/>
    <property type="match status" value="1"/>
</dbReference>
<keyword evidence="6 19" id="KW-0479">Metal-binding</keyword>
<evidence type="ECO:0000256" key="12">
    <source>
        <dbReference type="ARBA" id="ARBA00023015"/>
    </source>
</evidence>
<evidence type="ECO:0000256" key="19">
    <source>
        <dbReference type="RuleBase" id="RU367126"/>
    </source>
</evidence>
<dbReference type="GO" id="GO:0000398">
    <property type="term" value="P:mRNA splicing, via spliceosome"/>
    <property type="evidence" value="ECO:0007669"/>
    <property type="project" value="UniProtKB-UniRule"/>
</dbReference>
<evidence type="ECO:0000256" key="10">
    <source>
        <dbReference type="ARBA" id="ARBA00022884"/>
    </source>
</evidence>
<evidence type="ECO:0000256" key="8">
    <source>
        <dbReference type="ARBA" id="ARBA00022771"/>
    </source>
</evidence>
<keyword evidence="15 19" id="KW-0539">Nucleus</keyword>
<evidence type="ECO:0000256" key="4">
    <source>
        <dbReference type="ARBA" id="ARBA00022553"/>
    </source>
</evidence>
<keyword evidence="5 19" id="KW-0507">mRNA processing</keyword>
<dbReference type="Pfam" id="PF00098">
    <property type="entry name" value="zf-CCHC"/>
    <property type="match status" value="1"/>
</dbReference>
<dbReference type="PANTHER" id="PTHR11208">
    <property type="entry name" value="RNA-BINDING PROTEIN RELATED"/>
    <property type="match status" value="1"/>
</dbReference>
<comment type="similarity">
    <text evidence="2 19">Belongs to the BBP/SF1 family.</text>
</comment>
<dbReference type="GO" id="GO:0005681">
    <property type="term" value="C:spliceosomal complex"/>
    <property type="evidence" value="ECO:0007669"/>
    <property type="project" value="UniProtKB-KW"/>
</dbReference>
<comment type="function">
    <text evidence="19">Necessary for the splicing of pre-mRNA. Has a role in the recognition of the branch site (5'-UACUAAC-3'), the pyrimidine tract and the 3'-splice site at the 3'-end of introns.</text>
</comment>
<evidence type="ECO:0000256" key="11">
    <source>
        <dbReference type="ARBA" id="ARBA00022990"/>
    </source>
</evidence>
<name>A0A7J7J2K6_BUGNE</name>
<organism evidence="21 22">
    <name type="scientific">Bugula neritina</name>
    <name type="common">Brown bryozoan</name>
    <name type="synonym">Sertularia neritina</name>
    <dbReference type="NCBI Taxonomy" id="10212"/>
    <lineage>
        <taxon>Eukaryota</taxon>
        <taxon>Metazoa</taxon>
        <taxon>Spiralia</taxon>
        <taxon>Lophotrochozoa</taxon>
        <taxon>Bryozoa</taxon>
        <taxon>Gymnolaemata</taxon>
        <taxon>Cheilostomatida</taxon>
        <taxon>Flustrina</taxon>
        <taxon>Buguloidea</taxon>
        <taxon>Bugulidae</taxon>
        <taxon>Bugula</taxon>
    </lineage>
</organism>
<dbReference type="Pfam" id="PF22675">
    <property type="entry name" value="KH-I_KHDC4-BBP"/>
    <property type="match status" value="1"/>
</dbReference>
<dbReference type="Gene3D" id="6.10.140.1790">
    <property type="match status" value="1"/>
</dbReference>
<dbReference type="GO" id="GO:0008270">
    <property type="term" value="F:zinc ion binding"/>
    <property type="evidence" value="ECO:0007669"/>
    <property type="project" value="UniProtKB-UniRule"/>
</dbReference>
<evidence type="ECO:0000313" key="21">
    <source>
        <dbReference type="EMBL" id="KAF6020047.1"/>
    </source>
</evidence>
<keyword evidence="13" id="KW-0804">Transcription</keyword>
<dbReference type="EMBL" id="VXIV02003195">
    <property type="protein sequence ID" value="KAF6020047.1"/>
    <property type="molecule type" value="Genomic_DNA"/>
</dbReference>
<reference evidence="21" key="1">
    <citation type="submission" date="2020-06" db="EMBL/GenBank/DDBJ databases">
        <title>Draft genome of Bugula neritina, a colonial animal packing powerful symbionts and potential medicines.</title>
        <authorList>
            <person name="Rayko M."/>
        </authorList>
    </citation>
    <scope>NUCLEOTIDE SEQUENCE [LARGE SCALE GENOMIC DNA]</scope>
    <source>
        <strain evidence="21">Kwan_BN1</strain>
    </source>
</reference>
<keyword evidence="3" id="KW-0678">Repressor</keyword>
<dbReference type="GO" id="GO:0048024">
    <property type="term" value="P:regulation of mRNA splicing, via spliceosome"/>
    <property type="evidence" value="ECO:0007669"/>
    <property type="project" value="TreeGrafter"/>
</dbReference>
<keyword evidence="4" id="KW-0597">Phosphoprotein</keyword>
<evidence type="ECO:0000256" key="18">
    <source>
        <dbReference type="PROSITE-ProRule" id="PRU00117"/>
    </source>
</evidence>
<proteinExistence type="inferred from homology"/>
<comment type="subcellular location">
    <subcellularLocation>
        <location evidence="1 19">Nucleus</location>
    </subcellularLocation>
</comment>
<comment type="function">
    <text evidence="16">Necessary for the ATP-dependent first step of spliceosome assembly. Binds to the intron branch point sequence (BPS) 5'-UACUAAC-3' of the pre-mRNA. May act as transcription repressor.</text>
</comment>
<evidence type="ECO:0000313" key="22">
    <source>
        <dbReference type="Proteomes" id="UP000593567"/>
    </source>
</evidence>
<dbReference type="GO" id="GO:0005654">
    <property type="term" value="C:nucleoplasm"/>
    <property type="evidence" value="ECO:0007669"/>
    <property type="project" value="UniProtKB-ARBA"/>
</dbReference>
<dbReference type="SUPFAM" id="SSF57756">
    <property type="entry name" value="Retrovirus zinc finger-like domains"/>
    <property type="match status" value="1"/>
</dbReference>
<dbReference type="InterPro" id="IPR032570">
    <property type="entry name" value="SF1-HH"/>
</dbReference>
<dbReference type="InterPro" id="IPR045071">
    <property type="entry name" value="BBP-like"/>
</dbReference>
<keyword evidence="12" id="KW-0805">Transcription regulation</keyword>
<dbReference type="InterPro" id="IPR047086">
    <property type="entry name" value="SF1-HH_sf"/>
</dbReference>
<comment type="caution">
    <text evidence="21">The sequence shown here is derived from an EMBL/GenBank/DDBJ whole genome shotgun (WGS) entry which is preliminary data.</text>
</comment>
<evidence type="ECO:0000256" key="14">
    <source>
        <dbReference type="ARBA" id="ARBA00023187"/>
    </source>
</evidence>
<evidence type="ECO:0000256" key="3">
    <source>
        <dbReference type="ARBA" id="ARBA00022491"/>
    </source>
</evidence>
<dbReference type="Pfam" id="PF16275">
    <property type="entry name" value="SF1-HH"/>
    <property type="match status" value="1"/>
</dbReference>
<keyword evidence="7 19" id="KW-0747">Spliceosome</keyword>
<protein>
    <recommendedName>
        <fullName evidence="19">Branchpoint-bridging protein</fullName>
    </recommendedName>
</protein>
<dbReference type="InterPro" id="IPR055256">
    <property type="entry name" value="KH_1_KHDC4/BBP-like"/>
</dbReference>
<dbReference type="InterPro" id="IPR004087">
    <property type="entry name" value="KH_dom"/>
</dbReference>
<dbReference type="InterPro" id="IPR001878">
    <property type="entry name" value="Znf_CCHC"/>
</dbReference>
<keyword evidence="14 19" id="KW-0508">mRNA splicing</keyword>
<gene>
    <name evidence="21" type="ORF">EB796_021640</name>
</gene>
<dbReference type="PROSITE" id="PS50158">
    <property type="entry name" value="ZF_CCHC"/>
    <property type="match status" value="1"/>
</dbReference>
<keyword evidence="22" id="KW-1185">Reference proteome</keyword>
<evidence type="ECO:0000256" key="7">
    <source>
        <dbReference type="ARBA" id="ARBA00022728"/>
    </source>
</evidence>
<dbReference type="SUPFAM" id="SSF54791">
    <property type="entry name" value="Eukaryotic type KH-domain (KH-domain type I)"/>
    <property type="match status" value="1"/>
</dbReference>
<sequence length="287" mass="32185">MNTREYRTRKALEEDRHEKIQKLLALNANYKPPTDYKPPIVRVNDKVFIPQDDHPEINFVGLLIGPRGNTLKTLEKETGAKIIIRGKGSVKEGKIGRKDGQPLPGEDEPLHAYITANDPEFVKKAVAKIHEIIKEGIEIPEEKNDLRKQQLRELALLNGTLRDNDGLQKLRQIAEAETIITNQIICSKCGAAGHIARDCVQKTPAELAQSQMVATKGMGDLPTNTIVGRQDRAKMDSEYMSLMAELGQVAPETVKAELASKMPQQTMNQQFLQRMVMIILKVVQMFT</sequence>
<dbReference type="SMART" id="SM00322">
    <property type="entry name" value="KH"/>
    <property type="match status" value="1"/>
</dbReference>
<dbReference type="AlphaFoldDB" id="A0A7J7J2K6"/>